<dbReference type="STRING" id="7897.ENSLACP00000010545"/>
<reference evidence="2" key="2">
    <citation type="submission" date="2025-08" db="UniProtKB">
        <authorList>
            <consortium name="Ensembl"/>
        </authorList>
    </citation>
    <scope>IDENTIFICATION</scope>
</reference>
<dbReference type="FunCoup" id="H3ALM4">
    <property type="interactions" value="211"/>
</dbReference>
<dbReference type="InterPro" id="IPR002931">
    <property type="entry name" value="Transglutaminase-like"/>
</dbReference>
<dbReference type="eggNOG" id="KOG4575">
    <property type="taxonomic scope" value="Eukaryota"/>
</dbReference>
<evidence type="ECO:0000259" key="1">
    <source>
        <dbReference type="SMART" id="SM00460"/>
    </source>
</evidence>
<sequence>AYIWDKLNLKSQEVDLRKFDRLDGAASKVHAGGSVAELVKMLLMEMRSDLEKVRAIWIWVCHHIEYDVEGFHNTELRSSSPDSALRSEKAVCAGYAGLFKEMCSLAGVQCVEISGYSKGYGHEIGTQFRGDSDHAWNAVHLEGKWHLLDSTWGAGNVNHNSTEFTFSYNEFYFLTNPALFIEDHFPMESKWQLLEPKISLQQFENNLQKSSHFYNLGLQSIQPESSVVRTVNGKANITIEGTSPTLFIQKLHENKDCAIISLKTNGAEIEVYPQKTGKQKLKLFAKAFSSKDESYHFICEYLVHCDSINRKFKIPKELNNPVGPSWLTESQGLLQPSQPNPIIHTEDGRCSIKFHTEKELRVMAMLYSDDVQMTEDIKRRHIFQSQREQWVEFKVQLPQAGMFVFQLYANKKSVPGNHYNFICNYLISCTNPKVKWSIFPLTYNNELVEPLSGVLPANRSVQVKLRIPKVTEVSVQGKSVYPLTLTKAGYWEGTCSTTGSKDLNVMVQEIPNHNTYSFVLNYQIENE</sequence>
<dbReference type="SMART" id="SM00460">
    <property type="entry name" value="TGc"/>
    <property type="match status" value="1"/>
</dbReference>
<reference evidence="3" key="1">
    <citation type="submission" date="2011-08" db="EMBL/GenBank/DDBJ databases">
        <title>The draft genome of Latimeria chalumnae.</title>
        <authorList>
            <person name="Di Palma F."/>
            <person name="Alfoldi J."/>
            <person name="Johnson J."/>
            <person name="Berlin A."/>
            <person name="Gnerre S."/>
            <person name="Jaffe D."/>
            <person name="MacCallum I."/>
            <person name="Young S."/>
            <person name="Walker B.J."/>
            <person name="Lander E."/>
            <person name="Lindblad-Toh K."/>
        </authorList>
    </citation>
    <scope>NUCLEOTIDE SEQUENCE [LARGE SCALE GENOMIC DNA]</scope>
    <source>
        <strain evidence="3">Wild caught</strain>
    </source>
</reference>
<accession>H3ALM4</accession>
<dbReference type="GeneTree" id="ENSGT00390000002887"/>
<dbReference type="AlphaFoldDB" id="H3ALM4"/>
<dbReference type="InterPro" id="IPR056564">
    <property type="entry name" value="Ig-like_KY"/>
</dbReference>
<dbReference type="GO" id="GO:0005737">
    <property type="term" value="C:cytoplasm"/>
    <property type="evidence" value="ECO:0007669"/>
    <property type="project" value="TreeGrafter"/>
</dbReference>
<dbReference type="Ensembl" id="ENSLACT00000010624.1">
    <property type="protein sequence ID" value="ENSLACP00000010545.1"/>
    <property type="gene ID" value="ENSLACG00000009291.1"/>
</dbReference>
<proteinExistence type="predicted"/>
<evidence type="ECO:0000313" key="2">
    <source>
        <dbReference type="Ensembl" id="ENSLACP00000010545.1"/>
    </source>
</evidence>
<keyword evidence="3" id="KW-1185">Reference proteome</keyword>
<dbReference type="PANTHER" id="PTHR46333">
    <property type="entry name" value="CYTOKINESIS PROTEIN 3"/>
    <property type="match status" value="1"/>
</dbReference>
<dbReference type="OMA" id="WFTERQG"/>
<name>H3ALM4_LATCH</name>
<dbReference type="InterPro" id="IPR038765">
    <property type="entry name" value="Papain-like_cys_pep_sf"/>
</dbReference>
<evidence type="ECO:0000313" key="3">
    <source>
        <dbReference type="Proteomes" id="UP000008672"/>
    </source>
</evidence>
<feature type="domain" description="Transglutaminase-like" evidence="1">
    <location>
        <begin position="84"/>
        <end position="152"/>
    </location>
</feature>
<dbReference type="EMBL" id="AFYH01161297">
    <property type="status" value="NOT_ANNOTATED_CDS"/>
    <property type="molecule type" value="Genomic_DNA"/>
</dbReference>
<dbReference type="Pfam" id="PF01841">
    <property type="entry name" value="Transglut_core"/>
    <property type="match status" value="1"/>
</dbReference>
<dbReference type="PANTHER" id="PTHR46333:SF3">
    <property type="entry name" value="KYPHOSCOLIOSIS PEPTIDASE"/>
    <property type="match status" value="1"/>
</dbReference>
<dbReference type="SUPFAM" id="SSF54001">
    <property type="entry name" value="Cysteine proteinases"/>
    <property type="match status" value="1"/>
</dbReference>
<dbReference type="InterPro" id="IPR052557">
    <property type="entry name" value="CAP/Cytokinesis_protein"/>
</dbReference>
<dbReference type="InParanoid" id="H3ALM4"/>
<dbReference type="Gene3D" id="3.10.620.30">
    <property type="match status" value="1"/>
</dbReference>
<organism evidence="2 3">
    <name type="scientific">Latimeria chalumnae</name>
    <name type="common">Coelacanth</name>
    <dbReference type="NCBI Taxonomy" id="7897"/>
    <lineage>
        <taxon>Eukaryota</taxon>
        <taxon>Metazoa</taxon>
        <taxon>Chordata</taxon>
        <taxon>Craniata</taxon>
        <taxon>Vertebrata</taxon>
        <taxon>Euteleostomi</taxon>
        <taxon>Coelacanthiformes</taxon>
        <taxon>Coelacanthidae</taxon>
        <taxon>Latimeria</taxon>
    </lineage>
</organism>
<dbReference type="GO" id="GO:0007528">
    <property type="term" value="P:neuromuscular junction development"/>
    <property type="evidence" value="ECO:0007669"/>
    <property type="project" value="TreeGrafter"/>
</dbReference>
<dbReference type="Bgee" id="ENSLACG00000009291">
    <property type="expression patterns" value="Expressed in post-anal tail muscle and 2 other cell types or tissues"/>
</dbReference>
<protein>
    <submittedName>
        <fullName evidence="2">Kyphoscoliosis peptidase</fullName>
    </submittedName>
</protein>
<reference evidence="2" key="3">
    <citation type="submission" date="2025-09" db="UniProtKB">
        <authorList>
            <consortium name="Ensembl"/>
        </authorList>
    </citation>
    <scope>IDENTIFICATION</scope>
</reference>
<dbReference type="Proteomes" id="UP000008672">
    <property type="component" value="Unassembled WGS sequence"/>
</dbReference>
<gene>
    <name evidence="2" type="primary">KY</name>
</gene>
<dbReference type="HOGENOM" id="CLU_023412_0_0_1"/>
<dbReference type="Pfam" id="PF23265">
    <property type="entry name" value="Ig-like_KY"/>
    <property type="match status" value="2"/>
</dbReference>
<dbReference type="GO" id="GO:0007517">
    <property type="term" value="P:muscle organ development"/>
    <property type="evidence" value="ECO:0007669"/>
    <property type="project" value="TreeGrafter"/>
</dbReference>